<dbReference type="Proteomes" id="UP000198755">
    <property type="component" value="Unassembled WGS sequence"/>
</dbReference>
<keyword evidence="1 3" id="KW-0963">Cytoplasm</keyword>
<evidence type="ECO:0000313" key="7">
    <source>
        <dbReference type="EMBL" id="SFK34659.1"/>
    </source>
</evidence>
<dbReference type="OrthoDB" id="9805006at2"/>
<gene>
    <name evidence="3" type="primary">rimP</name>
    <name evidence="7" type="ORF">SAMN05444581_106146</name>
</gene>
<comment type="function">
    <text evidence="3">Required for maturation of 30S ribosomal subunits.</text>
</comment>
<dbReference type="InterPro" id="IPR036847">
    <property type="entry name" value="RimP_C_sf"/>
</dbReference>
<dbReference type="InterPro" id="IPR035956">
    <property type="entry name" value="RimP_N_sf"/>
</dbReference>
<protein>
    <recommendedName>
        <fullName evidence="3">Ribosome maturation factor RimP</fullName>
    </recommendedName>
</protein>
<dbReference type="GO" id="GO:0000028">
    <property type="term" value="P:ribosomal small subunit assembly"/>
    <property type="evidence" value="ECO:0007669"/>
    <property type="project" value="TreeGrafter"/>
</dbReference>
<dbReference type="InterPro" id="IPR028989">
    <property type="entry name" value="RimP_N"/>
</dbReference>
<dbReference type="STRING" id="1612308.SAMN05444581_106146"/>
<dbReference type="Pfam" id="PF17384">
    <property type="entry name" value="DUF150_C"/>
    <property type="match status" value="1"/>
</dbReference>
<dbReference type="InterPro" id="IPR003728">
    <property type="entry name" value="Ribosome_maturation_RimP"/>
</dbReference>
<evidence type="ECO:0000313" key="8">
    <source>
        <dbReference type="Proteomes" id="UP000198755"/>
    </source>
</evidence>
<organism evidence="7 8">
    <name type="scientific">Methylocapsa palsarum</name>
    <dbReference type="NCBI Taxonomy" id="1612308"/>
    <lineage>
        <taxon>Bacteria</taxon>
        <taxon>Pseudomonadati</taxon>
        <taxon>Pseudomonadota</taxon>
        <taxon>Alphaproteobacteria</taxon>
        <taxon>Hyphomicrobiales</taxon>
        <taxon>Beijerinckiaceae</taxon>
        <taxon>Methylocapsa</taxon>
    </lineage>
</organism>
<keyword evidence="2 3" id="KW-0690">Ribosome biogenesis</keyword>
<dbReference type="SUPFAM" id="SSF74942">
    <property type="entry name" value="YhbC-like, C-terminal domain"/>
    <property type="match status" value="1"/>
</dbReference>
<evidence type="ECO:0000259" key="6">
    <source>
        <dbReference type="Pfam" id="PF17384"/>
    </source>
</evidence>
<feature type="domain" description="Ribosome maturation factor RimP N-terminal" evidence="5">
    <location>
        <begin position="37"/>
        <end position="109"/>
    </location>
</feature>
<evidence type="ECO:0000256" key="3">
    <source>
        <dbReference type="HAMAP-Rule" id="MF_01077"/>
    </source>
</evidence>
<name>A0A1I3YTF9_9HYPH</name>
<feature type="compositionally biased region" description="Acidic residues" evidence="4">
    <location>
        <begin position="202"/>
        <end position="211"/>
    </location>
</feature>
<dbReference type="PANTHER" id="PTHR33867">
    <property type="entry name" value="RIBOSOME MATURATION FACTOR RIMP"/>
    <property type="match status" value="1"/>
</dbReference>
<dbReference type="Pfam" id="PF02576">
    <property type="entry name" value="RimP_N"/>
    <property type="match status" value="1"/>
</dbReference>
<dbReference type="SUPFAM" id="SSF75420">
    <property type="entry name" value="YhbC-like, N-terminal domain"/>
    <property type="match status" value="1"/>
</dbReference>
<dbReference type="NCBIfam" id="NF000932">
    <property type="entry name" value="PRK00092.2-5"/>
    <property type="match status" value="1"/>
</dbReference>
<evidence type="ECO:0000256" key="4">
    <source>
        <dbReference type="SAM" id="MobiDB-lite"/>
    </source>
</evidence>
<evidence type="ECO:0000259" key="5">
    <source>
        <dbReference type="Pfam" id="PF02576"/>
    </source>
</evidence>
<comment type="similarity">
    <text evidence="3">Belongs to the RimP family.</text>
</comment>
<dbReference type="EMBL" id="FOSN01000006">
    <property type="protein sequence ID" value="SFK34659.1"/>
    <property type="molecule type" value="Genomic_DNA"/>
</dbReference>
<dbReference type="CDD" id="cd01734">
    <property type="entry name" value="YlxS_C"/>
    <property type="match status" value="1"/>
</dbReference>
<sequence length="271" mass="28739">MDKSPDQPSPDLLPAVDLLEEPRFAVESGVAARVANIIQPVLADLGFRLVRVKLTAQMGPTLQIMAERPDGSMNVNDCEIVSAALSPVLDVEDPVQQAYRLEISSPGIDRPLVRASDFSRALAQEARIEMGVGVEGRKRFRGTILAVEGEGRAASVRIERLDAKPGESLDALLPLNDIAEAKLVLTEDLIRRSLKAAKEAEGEPGPDEAAEADAGAGSLRGGPQRGPGRFAGRNAGKAKPLLPAGVRTEFKKTRSGPPGAAPRGPIRPDRT</sequence>
<feature type="domain" description="Ribosome maturation factor RimP C-terminal" evidence="6">
    <location>
        <begin position="112"/>
        <end position="185"/>
    </location>
</feature>
<feature type="region of interest" description="Disordered" evidence="4">
    <location>
        <begin position="196"/>
        <end position="271"/>
    </location>
</feature>
<dbReference type="InterPro" id="IPR028998">
    <property type="entry name" value="RimP_C"/>
</dbReference>
<dbReference type="AlphaFoldDB" id="A0A1I3YTF9"/>
<dbReference type="Gene3D" id="3.30.300.70">
    <property type="entry name" value="RimP-like superfamily, N-terminal"/>
    <property type="match status" value="1"/>
</dbReference>
<accession>A0A1I3YTF9</accession>
<reference evidence="7 8" key="1">
    <citation type="submission" date="2016-10" db="EMBL/GenBank/DDBJ databases">
        <authorList>
            <person name="de Groot N.N."/>
        </authorList>
    </citation>
    <scope>NUCLEOTIDE SEQUENCE [LARGE SCALE GENOMIC DNA]</scope>
    <source>
        <strain evidence="7 8">NE2</strain>
    </source>
</reference>
<dbReference type="HAMAP" id="MF_01077">
    <property type="entry name" value="RimP"/>
    <property type="match status" value="1"/>
</dbReference>
<keyword evidence="8" id="KW-1185">Reference proteome</keyword>
<dbReference type="PANTHER" id="PTHR33867:SF1">
    <property type="entry name" value="RIBOSOME MATURATION FACTOR RIMP"/>
    <property type="match status" value="1"/>
</dbReference>
<evidence type="ECO:0000256" key="2">
    <source>
        <dbReference type="ARBA" id="ARBA00022517"/>
    </source>
</evidence>
<proteinExistence type="inferred from homology"/>
<comment type="subcellular location">
    <subcellularLocation>
        <location evidence="3">Cytoplasm</location>
    </subcellularLocation>
</comment>
<dbReference type="GO" id="GO:0005829">
    <property type="term" value="C:cytosol"/>
    <property type="evidence" value="ECO:0007669"/>
    <property type="project" value="TreeGrafter"/>
</dbReference>
<dbReference type="RefSeq" id="WP_091681348.1">
    <property type="nucleotide sequence ID" value="NZ_FOSN01000006.1"/>
</dbReference>
<dbReference type="GO" id="GO:0006412">
    <property type="term" value="P:translation"/>
    <property type="evidence" value="ECO:0007669"/>
    <property type="project" value="TreeGrafter"/>
</dbReference>
<evidence type="ECO:0000256" key="1">
    <source>
        <dbReference type="ARBA" id="ARBA00022490"/>
    </source>
</evidence>